<accession>A0AAU7LY53</accession>
<gene>
    <name evidence="2" type="ORF">ABLV49_20750</name>
</gene>
<dbReference type="InterPro" id="IPR027417">
    <property type="entry name" value="P-loop_NTPase"/>
</dbReference>
<dbReference type="RefSeq" id="WP_349282170.1">
    <property type="nucleotide sequence ID" value="NZ_CBCSCU010000025.1"/>
</dbReference>
<dbReference type="PANTHER" id="PTHR13696">
    <property type="entry name" value="P-LOOP CONTAINING NUCLEOSIDE TRIPHOSPHATE HYDROLASE"/>
    <property type="match status" value="1"/>
</dbReference>
<name>A0AAU7LY53_9BURK</name>
<dbReference type="Pfam" id="PF13614">
    <property type="entry name" value="AAA_31"/>
    <property type="match status" value="1"/>
</dbReference>
<evidence type="ECO:0000313" key="2">
    <source>
        <dbReference type="EMBL" id="XBP72526.1"/>
    </source>
</evidence>
<proteinExistence type="predicted"/>
<sequence length="431" mass="47718">MQNLEGEKREETPKSRALTHNLTLAQKFASFQEKCMTKKKLLDSRVSLEDLIATSSRVGAVIESVRSTMLAPNARKRPPTFTTNQVATICGLEKAQMDYRIKKCDLPIGQMELGHRRRFPLSDTRVWAKNVRAKHMRPASAEAITIAVANFKGGVTKTTTAVTLAQGLSLRGHNVLVIDTDPQGSMTTLFGVLPDVDVSDEQTILPLCFGSEISIDYAIQSTYWSGIDIVPANLALYSAEFALPSRQKEESSFEFWNVLTHGIDIARTKYDVIIIDTSPSLSYLTINSLLAADGLIMPLPPSTLDFTSSGQFWNLFNDLTTNLITNRGKTKSFDFVDVLLARVDSNDSSSSVVREWITAGYANMVLPVEIPKTSLTASASAEFGTVYDTDPSSINARTYRRAFDAYERVVELVEEQIQTAWNRQIGEKHGS</sequence>
<feature type="domain" description="AAA" evidence="1">
    <location>
        <begin position="145"/>
        <end position="322"/>
    </location>
</feature>
<dbReference type="InterPro" id="IPR025669">
    <property type="entry name" value="AAA_dom"/>
</dbReference>
<protein>
    <submittedName>
        <fullName evidence="2">AAA family ATPase</fullName>
    </submittedName>
</protein>
<reference evidence="2" key="1">
    <citation type="submission" date="2024-05" db="EMBL/GenBank/DDBJ databases">
        <authorList>
            <person name="Bunk B."/>
            <person name="Swiderski J."/>
            <person name="Sproer C."/>
            <person name="Thiel V."/>
        </authorList>
    </citation>
    <scope>NUCLEOTIDE SEQUENCE</scope>
    <source>
        <strain evidence="2">DSM 17735</strain>
        <plasmid evidence="2">p1</plasmid>
    </source>
</reference>
<dbReference type="Gene3D" id="3.40.50.300">
    <property type="entry name" value="P-loop containing nucleotide triphosphate hydrolases"/>
    <property type="match status" value="1"/>
</dbReference>
<dbReference type="AlphaFoldDB" id="A0AAU7LY53"/>
<dbReference type="InterPro" id="IPR050678">
    <property type="entry name" value="DNA_Partitioning_ATPase"/>
</dbReference>
<dbReference type="CDD" id="cd02042">
    <property type="entry name" value="ParAB_family"/>
    <property type="match status" value="1"/>
</dbReference>
<dbReference type="EMBL" id="CP157676">
    <property type="protein sequence ID" value="XBP72526.1"/>
    <property type="molecule type" value="Genomic_DNA"/>
</dbReference>
<dbReference type="SUPFAM" id="SSF52540">
    <property type="entry name" value="P-loop containing nucleoside triphosphate hydrolases"/>
    <property type="match status" value="1"/>
</dbReference>
<dbReference type="PANTHER" id="PTHR13696:SF52">
    <property type="entry name" value="PARA FAMILY PROTEIN CT_582"/>
    <property type="match status" value="1"/>
</dbReference>
<evidence type="ECO:0000259" key="1">
    <source>
        <dbReference type="Pfam" id="PF13614"/>
    </source>
</evidence>
<geneLocation type="plasmid" evidence="2">
    <name>p1</name>
</geneLocation>
<organism evidence="2">
    <name type="scientific">Polaromonas hydrogenivorans</name>
    <dbReference type="NCBI Taxonomy" id="335476"/>
    <lineage>
        <taxon>Bacteria</taxon>
        <taxon>Pseudomonadati</taxon>
        <taxon>Pseudomonadota</taxon>
        <taxon>Betaproteobacteria</taxon>
        <taxon>Burkholderiales</taxon>
        <taxon>Comamonadaceae</taxon>
        <taxon>Polaromonas</taxon>
    </lineage>
</organism>
<keyword evidence="2" id="KW-0614">Plasmid</keyword>